<reference evidence="4 6" key="2">
    <citation type="journal article" date="2018" name="Plant J.">
        <title>The Physcomitrella patens chromosome-scale assembly reveals moss genome structure and evolution.</title>
        <authorList>
            <person name="Lang D."/>
            <person name="Ullrich K.K."/>
            <person name="Murat F."/>
            <person name="Fuchs J."/>
            <person name="Jenkins J."/>
            <person name="Haas F.B."/>
            <person name="Piednoel M."/>
            <person name="Gundlach H."/>
            <person name="Van Bel M."/>
            <person name="Meyberg R."/>
            <person name="Vives C."/>
            <person name="Morata J."/>
            <person name="Symeonidi A."/>
            <person name="Hiss M."/>
            <person name="Muchero W."/>
            <person name="Kamisugi Y."/>
            <person name="Saleh O."/>
            <person name="Blanc G."/>
            <person name="Decker E.L."/>
            <person name="van Gessel N."/>
            <person name="Grimwood J."/>
            <person name="Hayes R.D."/>
            <person name="Graham S.W."/>
            <person name="Gunter L.E."/>
            <person name="McDaniel S.F."/>
            <person name="Hoernstein S.N.W."/>
            <person name="Larsson A."/>
            <person name="Li F.W."/>
            <person name="Perroud P.F."/>
            <person name="Phillips J."/>
            <person name="Ranjan P."/>
            <person name="Rokshar D.S."/>
            <person name="Rothfels C.J."/>
            <person name="Schneider L."/>
            <person name="Shu S."/>
            <person name="Stevenson D.W."/>
            <person name="Thummler F."/>
            <person name="Tillich M."/>
            <person name="Villarreal Aguilar J.C."/>
            <person name="Widiez T."/>
            <person name="Wong G.K."/>
            <person name="Wymore A."/>
            <person name="Zhang Y."/>
            <person name="Zimmer A.D."/>
            <person name="Quatrano R.S."/>
            <person name="Mayer K.F.X."/>
            <person name="Goodstein D."/>
            <person name="Casacuberta J.M."/>
            <person name="Vandepoele K."/>
            <person name="Reski R."/>
            <person name="Cuming A.C."/>
            <person name="Tuskan G.A."/>
            <person name="Maumus F."/>
            <person name="Salse J."/>
            <person name="Schmutz J."/>
            <person name="Rensing S.A."/>
        </authorList>
    </citation>
    <scope>NUCLEOTIDE SEQUENCE [LARGE SCALE GENOMIC DNA]</scope>
    <source>
        <strain evidence="5 6">cv. Gransden 2004</strain>
    </source>
</reference>
<dbReference type="PaxDb" id="3218-PP1S5_280V6.1"/>
<dbReference type="EMBL" id="ABEU02000013">
    <property type="protein sequence ID" value="PNR42412.1"/>
    <property type="molecule type" value="Genomic_DNA"/>
</dbReference>
<feature type="compositionally biased region" description="Polar residues" evidence="2">
    <location>
        <begin position="467"/>
        <end position="487"/>
    </location>
</feature>
<dbReference type="Gramene" id="Pp3c13_11640V3.1">
    <property type="protein sequence ID" value="Pp3c13_11640V3.1"/>
    <property type="gene ID" value="Pp3c13_11640"/>
</dbReference>
<protein>
    <recommendedName>
        <fullName evidence="3">Remorin C-terminal domain-containing protein</fullName>
    </recommendedName>
</protein>
<evidence type="ECO:0000313" key="6">
    <source>
        <dbReference type="Proteomes" id="UP000006727"/>
    </source>
</evidence>
<organism evidence="4">
    <name type="scientific">Physcomitrium patens</name>
    <name type="common">Spreading-leaved earth moss</name>
    <name type="synonym">Physcomitrella patens</name>
    <dbReference type="NCBI Taxonomy" id="3218"/>
    <lineage>
        <taxon>Eukaryota</taxon>
        <taxon>Viridiplantae</taxon>
        <taxon>Streptophyta</taxon>
        <taxon>Embryophyta</taxon>
        <taxon>Bryophyta</taxon>
        <taxon>Bryophytina</taxon>
        <taxon>Bryopsida</taxon>
        <taxon>Funariidae</taxon>
        <taxon>Funariales</taxon>
        <taxon>Funariaceae</taxon>
        <taxon>Physcomitrium</taxon>
    </lineage>
</organism>
<name>A0A2K1JLI1_PHYPA</name>
<feature type="domain" description="Remorin C-terminal" evidence="3">
    <location>
        <begin position="552"/>
        <end position="649"/>
    </location>
</feature>
<evidence type="ECO:0000313" key="4">
    <source>
        <dbReference type="EMBL" id="PNR42412.1"/>
    </source>
</evidence>
<dbReference type="FunCoup" id="A0A2K1JLI1">
    <property type="interactions" value="112"/>
</dbReference>
<gene>
    <name evidence="5" type="primary">LOC112290300</name>
    <name evidence="4" type="ORF">PHYPA_017241</name>
</gene>
<evidence type="ECO:0000259" key="3">
    <source>
        <dbReference type="Pfam" id="PF03763"/>
    </source>
</evidence>
<evidence type="ECO:0000313" key="5">
    <source>
        <dbReference type="EnsemblPlants" id="Pp3c13_11640V3.1"/>
    </source>
</evidence>
<reference evidence="4 6" key="1">
    <citation type="journal article" date="2008" name="Science">
        <title>The Physcomitrella genome reveals evolutionary insights into the conquest of land by plants.</title>
        <authorList>
            <person name="Rensing S."/>
            <person name="Lang D."/>
            <person name="Zimmer A."/>
            <person name="Terry A."/>
            <person name="Salamov A."/>
            <person name="Shapiro H."/>
            <person name="Nishiyama T."/>
            <person name="Perroud P.-F."/>
            <person name="Lindquist E."/>
            <person name="Kamisugi Y."/>
            <person name="Tanahashi T."/>
            <person name="Sakakibara K."/>
            <person name="Fujita T."/>
            <person name="Oishi K."/>
            <person name="Shin-I T."/>
            <person name="Kuroki Y."/>
            <person name="Toyoda A."/>
            <person name="Suzuki Y."/>
            <person name="Hashimoto A."/>
            <person name="Yamaguchi K."/>
            <person name="Sugano A."/>
            <person name="Kohara Y."/>
            <person name="Fujiyama A."/>
            <person name="Anterola A."/>
            <person name="Aoki S."/>
            <person name="Ashton N."/>
            <person name="Barbazuk W.B."/>
            <person name="Barker E."/>
            <person name="Bennetzen J."/>
            <person name="Bezanilla M."/>
            <person name="Blankenship R."/>
            <person name="Cho S.H."/>
            <person name="Dutcher S."/>
            <person name="Estelle M."/>
            <person name="Fawcett J.A."/>
            <person name="Gundlach H."/>
            <person name="Hanada K."/>
            <person name="Heyl A."/>
            <person name="Hicks K.A."/>
            <person name="Hugh J."/>
            <person name="Lohr M."/>
            <person name="Mayer K."/>
            <person name="Melkozernov A."/>
            <person name="Murata T."/>
            <person name="Nelson D."/>
            <person name="Pils B."/>
            <person name="Prigge M."/>
            <person name="Reiss B."/>
            <person name="Renner T."/>
            <person name="Rombauts S."/>
            <person name="Rushton P."/>
            <person name="Sanderfoot A."/>
            <person name="Schween G."/>
            <person name="Shiu S.-H."/>
            <person name="Stueber K."/>
            <person name="Theodoulou F.L."/>
            <person name="Tu H."/>
            <person name="Van de Peer Y."/>
            <person name="Verrier P.J."/>
            <person name="Waters E."/>
            <person name="Wood A."/>
            <person name="Yang L."/>
            <person name="Cove D."/>
            <person name="Cuming A."/>
            <person name="Hasebe M."/>
            <person name="Lucas S."/>
            <person name="Mishler D.B."/>
            <person name="Reski R."/>
            <person name="Grigoriev I."/>
            <person name="Quatrano R.S."/>
            <person name="Boore J.L."/>
        </authorList>
    </citation>
    <scope>NUCLEOTIDE SEQUENCE [LARGE SCALE GENOMIC DNA]</scope>
    <source>
        <strain evidence="5 6">cv. Gransden 2004</strain>
    </source>
</reference>
<comment type="similarity">
    <text evidence="1">Belongs to the remorin family.</text>
</comment>
<evidence type="ECO:0000256" key="1">
    <source>
        <dbReference type="ARBA" id="ARBA00005711"/>
    </source>
</evidence>
<dbReference type="OrthoDB" id="1900877at2759"/>
<dbReference type="EnsemblPlants" id="Pp3c13_11640V3.2">
    <property type="protein sequence ID" value="Pp3c13_11640V3.2"/>
    <property type="gene ID" value="Pp3c13_11640"/>
</dbReference>
<evidence type="ECO:0000256" key="2">
    <source>
        <dbReference type="SAM" id="MobiDB-lite"/>
    </source>
</evidence>
<reference evidence="5" key="3">
    <citation type="submission" date="2020-12" db="UniProtKB">
        <authorList>
            <consortium name="EnsemblPlants"/>
        </authorList>
    </citation>
    <scope>IDENTIFICATION</scope>
</reference>
<dbReference type="EnsemblPlants" id="Pp3c13_11640V3.1">
    <property type="protein sequence ID" value="Pp3c13_11640V3.1"/>
    <property type="gene ID" value="Pp3c13_11640"/>
</dbReference>
<proteinExistence type="inferred from homology"/>
<dbReference type="RefSeq" id="XP_024392209.1">
    <property type="nucleotide sequence ID" value="XM_024536441.2"/>
</dbReference>
<feature type="compositionally biased region" description="Polar residues" evidence="2">
    <location>
        <begin position="434"/>
        <end position="443"/>
    </location>
</feature>
<sequence length="663" mass="72586">MVTSRVVVDEGRCKDQADLAMSSSRTLVYDVETRSLRHPKFTLKACPKSSMLNSSSSSFKVVKDQLGDVCHLGQRHSGVGSGECSPTCVIQNSVMRSNSSSPTMSTISKASNEPCISFDREGSFRGTGCAGTSCSEHDERSFFSASPGSESWKIGDLREPNMLGSSTPRRSGLKGPYPRSMENDSIGGRENGGAISHYTSRGETKESQTPPFKSIQSAVAEKTVTEFKKKKKLSSIPASQSANIMSRSPGIFSFNAAYISEMEDFDQTQNDSLKEANHVHRCYVQRSNTATLLRPIPSKWDDAEKWLPGSDQISNARTKARSGPMLARMLASQGIMSKTWKESPCGPQHDRCFVLGQRFVVRDGASIKHLTAGTGGDILRFPANEKEKFKMMVKQYSRPGLQPPDGISSSELNGSNLNVGTQVEIPLLETSPSTRAVGTSMTPVASVEPSRPGTPARTTIAPEKMSVNVQGSSSEYSENDAETTSKYGISEPPRMLTDKEFQERTRLEIVALGTLLGKTKIAAWAASEENFSPISSTKAPSESTDGPGDGFATRAATWEKAEDMKFNSSSQQEEGEVQEWEEHKRAKAEAKLRRVEIKTERMRFYAHEKLSNKLADARHHAETLRLAARTRRAEAASKAANKAEVNKTSSKFLNLMFLTSFCK</sequence>
<accession>A0A2K1JLI1</accession>
<dbReference type="PANTHER" id="PTHR31471:SF1">
    <property type="entry name" value="OS12G0613600 PROTEIN"/>
    <property type="match status" value="1"/>
</dbReference>
<dbReference type="Proteomes" id="UP000006727">
    <property type="component" value="Chromosome 13"/>
</dbReference>
<feature type="region of interest" description="Disordered" evidence="2">
    <location>
        <begin position="145"/>
        <end position="214"/>
    </location>
</feature>
<dbReference type="PANTHER" id="PTHR31471">
    <property type="entry name" value="OS02G0116800 PROTEIN"/>
    <property type="match status" value="1"/>
</dbReference>
<dbReference type="AlphaFoldDB" id="A0A2K1JLI1"/>
<dbReference type="InterPro" id="IPR005516">
    <property type="entry name" value="Remorin_C"/>
</dbReference>
<keyword evidence="6" id="KW-1185">Reference proteome</keyword>
<feature type="region of interest" description="Disordered" evidence="2">
    <location>
        <begin position="434"/>
        <end position="492"/>
    </location>
</feature>
<dbReference type="KEGG" id="ppp:112290300"/>
<dbReference type="Gramene" id="Pp3c13_11640V3.2">
    <property type="protein sequence ID" value="Pp3c13_11640V3.2"/>
    <property type="gene ID" value="Pp3c13_11640"/>
</dbReference>
<dbReference type="GeneID" id="112290300"/>
<dbReference type="Pfam" id="PF03763">
    <property type="entry name" value="Remorin_C"/>
    <property type="match status" value="1"/>
</dbReference>